<dbReference type="EMBL" id="PUHR01000117">
    <property type="protein sequence ID" value="KAG0664742.1"/>
    <property type="molecule type" value="Genomic_DNA"/>
</dbReference>
<accession>A0A9P6W4V7</accession>
<dbReference type="PANTHER" id="PTHR13018">
    <property type="entry name" value="PROBABLE MEMBRANE PROTEIN DUF221-RELATED"/>
    <property type="match status" value="1"/>
</dbReference>
<feature type="transmembrane region" description="Helical" evidence="1">
    <location>
        <begin position="152"/>
        <end position="178"/>
    </location>
</feature>
<reference evidence="3 4" key="1">
    <citation type="submission" date="2020-11" db="EMBL/GenBank/DDBJ databases">
        <title>Kefir isolates.</title>
        <authorList>
            <person name="Marcisauskas S."/>
            <person name="Kim Y."/>
            <person name="Blasche S."/>
        </authorList>
    </citation>
    <scope>NUCLEOTIDE SEQUENCE [LARGE SCALE GENOMIC DNA]</scope>
    <source>
        <strain evidence="3 4">OG2</strain>
    </source>
</reference>
<evidence type="ECO:0000313" key="3">
    <source>
        <dbReference type="EMBL" id="KAG0664742.1"/>
    </source>
</evidence>
<protein>
    <recommendedName>
        <fullName evidence="2">CSC1/OSCA1-like 7TM region domain-containing protein</fullName>
    </recommendedName>
</protein>
<keyword evidence="1" id="KW-1133">Transmembrane helix</keyword>
<evidence type="ECO:0000313" key="4">
    <source>
        <dbReference type="Proteomes" id="UP000750334"/>
    </source>
</evidence>
<dbReference type="GO" id="GO:0005227">
    <property type="term" value="F:calcium-activated cation channel activity"/>
    <property type="evidence" value="ECO:0007669"/>
    <property type="project" value="InterPro"/>
</dbReference>
<dbReference type="GO" id="GO:0005886">
    <property type="term" value="C:plasma membrane"/>
    <property type="evidence" value="ECO:0007669"/>
    <property type="project" value="TreeGrafter"/>
</dbReference>
<comment type="caution">
    <text evidence="3">The sequence shown here is derived from an EMBL/GenBank/DDBJ whole genome shotgun (WGS) entry which is preliminary data.</text>
</comment>
<keyword evidence="1" id="KW-0812">Transmembrane</keyword>
<feature type="transmembrane region" description="Helical" evidence="1">
    <location>
        <begin position="246"/>
        <end position="268"/>
    </location>
</feature>
<feature type="domain" description="CSC1/OSCA1-like 7TM region" evidence="2">
    <location>
        <begin position="151"/>
        <end position="277"/>
    </location>
</feature>
<dbReference type="InterPro" id="IPR045122">
    <property type="entry name" value="Csc1-like"/>
</dbReference>
<dbReference type="AlphaFoldDB" id="A0A9P6W4V7"/>
<evidence type="ECO:0000256" key="1">
    <source>
        <dbReference type="SAM" id="Phobius"/>
    </source>
</evidence>
<gene>
    <name evidence="3" type="ORF">C6P45_000538</name>
</gene>
<dbReference type="InterPro" id="IPR003864">
    <property type="entry name" value="CSC1/OSCA1-like_7TM"/>
</dbReference>
<keyword evidence="4" id="KW-1185">Reference proteome</keyword>
<name>A0A9P6W4V7_MAUEX</name>
<feature type="transmembrane region" description="Helical" evidence="1">
    <location>
        <begin position="206"/>
        <end position="226"/>
    </location>
</feature>
<evidence type="ECO:0000259" key="2">
    <source>
        <dbReference type="Pfam" id="PF02714"/>
    </source>
</evidence>
<dbReference type="OrthoDB" id="1076608at2759"/>
<dbReference type="PANTHER" id="PTHR13018:SF20">
    <property type="entry name" value="SPORULATION-SPECIFIC PROTEIN 75"/>
    <property type="match status" value="1"/>
</dbReference>
<proteinExistence type="predicted"/>
<dbReference type="Pfam" id="PF02714">
    <property type="entry name" value="RSN1_7TM"/>
    <property type="match status" value="1"/>
</dbReference>
<dbReference type="Proteomes" id="UP000750334">
    <property type="component" value="Unassembled WGS sequence"/>
</dbReference>
<keyword evidence="1" id="KW-0472">Membrane</keyword>
<organism evidence="3 4">
    <name type="scientific">Maudiozyma exigua</name>
    <name type="common">Yeast</name>
    <name type="synonym">Kazachstania exigua</name>
    <dbReference type="NCBI Taxonomy" id="34358"/>
    <lineage>
        <taxon>Eukaryota</taxon>
        <taxon>Fungi</taxon>
        <taxon>Dikarya</taxon>
        <taxon>Ascomycota</taxon>
        <taxon>Saccharomycotina</taxon>
        <taxon>Saccharomycetes</taxon>
        <taxon>Saccharomycetales</taxon>
        <taxon>Saccharomycetaceae</taxon>
        <taxon>Maudiozyma</taxon>
    </lineage>
</organism>
<sequence>MTNFDNTTQFQSNLYYTNEIIQRIIDSRISSIVSATHETRLESICPSSFRQLRYEQLKVALEVYNNTVKNLKPNKIARISTELENNHIDNLTVPKRAIVEFDSPREAHIANLILDKDNVTFIKHALFNPNPHDIRWMSIIYSSPLCREIMRIISIVLSVSIIVGWVIPIAFIGFFAHIPYMTVTFLRPLSFHIFKSQFVRDGIENLLPLVTLIFFTEVVPYIFRFLSHLKGCRTGAEIEKDVQKWLFVFLFVHLFLVVTASSGISLVIERLINNPNNPLLRKNQRCMAKSGFQHTP</sequence>